<feature type="coiled-coil region" evidence="1">
    <location>
        <begin position="192"/>
        <end position="226"/>
    </location>
</feature>
<accession>A0A833T9H8</accession>
<keyword evidence="5" id="KW-1185">Reference proteome</keyword>
<dbReference type="EMBL" id="JAACNO010001856">
    <property type="protein sequence ID" value="KAF4137189.1"/>
    <property type="molecule type" value="Genomic_DNA"/>
</dbReference>
<protein>
    <submittedName>
        <fullName evidence="3">Uncharacterized protein</fullName>
    </submittedName>
</protein>
<dbReference type="Proteomes" id="UP000602510">
    <property type="component" value="Unassembled WGS sequence"/>
</dbReference>
<feature type="compositionally biased region" description="Polar residues" evidence="2">
    <location>
        <begin position="94"/>
        <end position="105"/>
    </location>
</feature>
<dbReference type="Proteomes" id="UP000704712">
    <property type="component" value="Unassembled WGS sequence"/>
</dbReference>
<feature type="compositionally biased region" description="Low complexity" evidence="2">
    <location>
        <begin position="1"/>
        <end position="15"/>
    </location>
</feature>
<gene>
    <name evidence="3" type="ORF">GN244_ATG05386</name>
    <name evidence="4" type="ORF">GN958_ATG13657</name>
</gene>
<dbReference type="EMBL" id="WSZM01000105">
    <property type="protein sequence ID" value="KAF4042315.1"/>
    <property type="molecule type" value="Genomic_DNA"/>
</dbReference>
<evidence type="ECO:0000256" key="2">
    <source>
        <dbReference type="SAM" id="MobiDB-lite"/>
    </source>
</evidence>
<comment type="caution">
    <text evidence="3">The sequence shown here is derived from an EMBL/GenBank/DDBJ whole genome shotgun (WGS) entry which is preliminary data.</text>
</comment>
<sequence>MIRRGSSSSLSSSSSDVNFDDVDDHQVFGYLEDDDDSRLASPGNRPRSPSADFRLNFSPRINASIAPPRQTTRKSNATAKPRSPPLTAKKSIVKGQSSLTPVSKISSHKRENSSANVLHASIDSDRCSFFELAPARVAAVPVTFDEGDDGVDPHRTNESKAAQDPKPRKSKAAESGTGTQPLRNTDALVAALVSLQTQVELLATEKSQLEGEVITARTAIENLEQKVVASELSSDLFARQLANVKESFQAKLMAREEEVALEKMTLGKEKETQLQHQQARFSTEAVLWKHEIAALTKVKLELENESDRLNKVVDDEKVQQELVETKYRSLKSEHTRISEELQILSKEKKRFELVQIEIQELKSELADDTKKHEVQRQQLEAQKCKLLLDKKDEAAEWERERHVSSRQNEKEKAKLLRFAQEVRGLHHLLQLSVVETRKLLNFEVKKVEETLQNIQQQASELAVHHSDRDMALMSRNGRILQLESQRKNDRQTIKQLEATLVRSTRVLEKKYDVLKAKYEEQKEHLEITLAVRQGLTTDLQAKRKQVTELERDVARLTRAKGKTDVTLKHSQQQIIAMQKVHAHELGKLIKRSPASKIEHVTSSYHPQEECNEVKALQVLQDNPERREWIEFVELVAAYEAERHLQE</sequence>
<feature type="coiled-coil region" evidence="1">
    <location>
        <begin position="437"/>
        <end position="559"/>
    </location>
</feature>
<reference evidence="3" key="1">
    <citation type="submission" date="2020-04" db="EMBL/GenBank/DDBJ databases">
        <title>Hybrid Assembly of Korean Phytophthora infestans isolates.</title>
        <authorList>
            <person name="Prokchorchik M."/>
            <person name="Lee Y."/>
            <person name="Seo J."/>
            <person name="Cho J.-H."/>
            <person name="Park Y.-E."/>
            <person name="Jang D.-C."/>
            <person name="Im J.-S."/>
            <person name="Choi J.-G."/>
            <person name="Park H.-J."/>
            <person name="Lee G.-B."/>
            <person name="Lee Y.-G."/>
            <person name="Hong S.-Y."/>
            <person name="Cho K."/>
            <person name="Sohn K.H."/>
        </authorList>
    </citation>
    <scope>NUCLEOTIDE SEQUENCE</scope>
    <source>
        <strain evidence="3">KR_1_A1</strain>
        <strain evidence="4">KR_2_A2</strain>
    </source>
</reference>
<feature type="region of interest" description="Disordered" evidence="2">
    <location>
        <begin position="1"/>
        <end position="114"/>
    </location>
</feature>
<feature type="coiled-coil region" evidence="1">
    <location>
        <begin position="292"/>
        <end position="382"/>
    </location>
</feature>
<dbReference type="AlphaFoldDB" id="A0A833T9H8"/>
<feature type="compositionally biased region" description="Basic and acidic residues" evidence="2">
    <location>
        <begin position="151"/>
        <end position="167"/>
    </location>
</feature>
<name>A0A833T9H8_PHYIN</name>
<proteinExistence type="predicted"/>
<evidence type="ECO:0000313" key="3">
    <source>
        <dbReference type="EMBL" id="KAF4042315.1"/>
    </source>
</evidence>
<evidence type="ECO:0000313" key="5">
    <source>
        <dbReference type="Proteomes" id="UP000602510"/>
    </source>
</evidence>
<feature type="compositionally biased region" description="Polar residues" evidence="2">
    <location>
        <begin position="69"/>
        <end position="78"/>
    </location>
</feature>
<organism evidence="3 5">
    <name type="scientific">Phytophthora infestans</name>
    <name type="common">Potato late blight agent</name>
    <name type="synonym">Botrytis infestans</name>
    <dbReference type="NCBI Taxonomy" id="4787"/>
    <lineage>
        <taxon>Eukaryota</taxon>
        <taxon>Sar</taxon>
        <taxon>Stramenopiles</taxon>
        <taxon>Oomycota</taxon>
        <taxon>Peronosporomycetes</taxon>
        <taxon>Peronosporales</taxon>
        <taxon>Peronosporaceae</taxon>
        <taxon>Phytophthora</taxon>
    </lineage>
</organism>
<feature type="region of interest" description="Disordered" evidence="2">
    <location>
        <begin position="144"/>
        <end position="183"/>
    </location>
</feature>
<keyword evidence="1" id="KW-0175">Coiled coil</keyword>
<evidence type="ECO:0000256" key="1">
    <source>
        <dbReference type="SAM" id="Coils"/>
    </source>
</evidence>
<evidence type="ECO:0000313" key="4">
    <source>
        <dbReference type="EMBL" id="KAF4137189.1"/>
    </source>
</evidence>